<dbReference type="GO" id="GO:0004252">
    <property type="term" value="F:serine-type endopeptidase activity"/>
    <property type="evidence" value="ECO:0007669"/>
    <property type="project" value="InterPro"/>
</dbReference>
<dbReference type="PRINTS" id="PR00723">
    <property type="entry name" value="SUBTILISIN"/>
</dbReference>
<keyword evidence="3" id="KW-0378">Hydrolase</keyword>
<dbReference type="InterPro" id="IPR023828">
    <property type="entry name" value="Peptidase_S8_Ser-AS"/>
</dbReference>
<feature type="domain" description="Peptidase S8/S53" evidence="8">
    <location>
        <begin position="270"/>
        <end position="549"/>
    </location>
</feature>
<evidence type="ECO:0000256" key="1">
    <source>
        <dbReference type="ARBA" id="ARBA00011073"/>
    </source>
</evidence>
<dbReference type="GO" id="GO:0006508">
    <property type="term" value="P:proteolysis"/>
    <property type="evidence" value="ECO:0007669"/>
    <property type="project" value="UniProtKB-KW"/>
</dbReference>
<dbReference type="CDD" id="cd00306">
    <property type="entry name" value="Peptidases_S8_S53"/>
    <property type="match status" value="1"/>
</dbReference>
<comment type="caution">
    <text evidence="5">Lacks conserved residue(s) required for the propagation of feature annotation.</text>
</comment>
<dbReference type="PANTHER" id="PTHR43806:SF11">
    <property type="entry name" value="CEREVISIN-RELATED"/>
    <property type="match status" value="1"/>
</dbReference>
<dbReference type="PROSITE" id="PS51892">
    <property type="entry name" value="SUBTILASE"/>
    <property type="match status" value="1"/>
</dbReference>
<proteinExistence type="inferred from homology"/>
<evidence type="ECO:0000256" key="6">
    <source>
        <dbReference type="SAM" id="MobiDB-lite"/>
    </source>
</evidence>
<feature type="compositionally biased region" description="Basic and acidic residues" evidence="6">
    <location>
        <begin position="214"/>
        <end position="239"/>
    </location>
</feature>
<dbReference type="Pfam" id="PF00082">
    <property type="entry name" value="Peptidase_S8"/>
    <property type="match status" value="1"/>
</dbReference>
<evidence type="ECO:0000256" key="4">
    <source>
        <dbReference type="ARBA" id="ARBA00022825"/>
    </source>
</evidence>
<evidence type="ECO:0000259" key="8">
    <source>
        <dbReference type="Pfam" id="PF00082"/>
    </source>
</evidence>
<dbReference type="Gene3D" id="3.40.50.200">
    <property type="entry name" value="Peptidase S8/S53 domain"/>
    <property type="match status" value="1"/>
</dbReference>
<reference evidence="9 10" key="1">
    <citation type="submission" date="2019-07" db="EMBL/GenBank/DDBJ databases">
        <title>Pseudomonas mangiferae sp. nov., isolated from bark of mango tree in Thailand.</title>
        <authorList>
            <person name="Srisuk N."/>
            <person name="Anurat P."/>
        </authorList>
    </citation>
    <scope>NUCLEOTIDE SEQUENCE [LARGE SCALE GENOMIC DNA]</scope>
    <source>
        <strain evidence="9 10">DMKU_BBB3-04</strain>
    </source>
</reference>
<keyword evidence="7" id="KW-0732">Signal</keyword>
<dbReference type="PROSITE" id="PS00138">
    <property type="entry name" value="SUBTILASE_SER"/>
    <property type="match status" value="1"/>
</dbReference>
<dbReference type="RefSeq" id="WP_143489902.1">
    <property type="nucleotide sequence ID" value="NZ_VJOY01000018.1"/>
</dbReference>
<gene>
    <name evidence="9" type="ORF">FM069_18760</name>
</gene>
<evidence type="ECO:0000256" key="5">
    <source>
        <dbReference type="PROSITE-ProRule" id="PRU01240"/>
    </source>
</evidence>
<dbReference type="PANTHER" id="PTHR43806">
    <property type="entry name" value="PEPTIDASE S8"/>
    <property type="match status" value="1"/>
</dbReference>
<evidence type="ECO:0000313" key="10">
    <source>
        <dbReference type="Proteomes" id="UP000315235"/>
    </source>
</evidence>
<dbReference type="InterPro" id="IPR036852">
    <property type="entry name" value="Peptidase_S8/S53_dom_sf"/>
</dbReference>
<feature type="chain" id="PRO_5021810303" evidence="7">
    <location>
        <begin position="33"/>
        <end position="602"/>
    </location>
</feature>
<protein>
    <submittedName>
        <fullName evidence="9">S8/S53 family peptidase</fullName>
    </submittedName>
</protein>
<dbReference type="Proteomes" id="UP000315235">
    <property type="component" value="Unassembled WGS sequence"/>
</dbReference>
<evidence type="ECO:0000256" key="3">
    <source>
        <dbReference type="ARBA" id="ARBA00022801"/>
    </source>
</evidence>
<dbReference type="PROSITE" id="PS51257">
    <property type="entry name" value="PROKAR_LIPOPROTEIN"/>
    <property type="match status" value="1"/>
</dbReference>
<name>A0A553GUP1_9PSED</name>
<keyword evidence="4" id="KW-0720">Serine protease</keyword>
<keyword evidence="2" id="KW-0645">Protease</keyword>
<dbReference type="InterPro" id="IPR050131">
    <property type="entry name" value="Peptidase_S8_subtilisin-like"/>
</dbReference>
<feature type="signal peptide" evidence="7">
    <location>
        <begin position="1"/>
        <end position="32"/>
    </location>
</feature>
<accession>A0A553GUP1</accession>
<sequence>MWSFRCSPRRSRPFSLPWLPLLLACGATSAGAEEPLRVERLQRCGDLLEQKQQRFCLDAAGLADGPYQVLLDGRALPARQVTREGETLRLELQAGQQRSGPVWLRQGSRESNPVWLSLNASQVLAATPNEVAKNMDGLTTYVNLVSVLIEEDHPGLDEAKRLAERYGAQVVGAIPPLNVYQLRLPAKDLTERDALVLRLGSEVTVDAVIVEESAPEKGEEGEAAKPKADDKPDKPHGDEWAANRFMDAVNYYRRRIPSQASPVATTPLRIGVIEREVDFDSPDFSPYRGGCNSRQQRTCLYARDAHAPDGHGSTVAGILAASWEPGGNMGFLSGLDRAGPGFEVIVERNSDAGITANIAASVNLVEDGVRVLNWSWGIHRVGAVNVEGDEVDSLVRSGIAMGGYEELLEEFFLWLRREHPDVVVVNSAGNGSSFSGTDEYRLPSSFITEQLLVVGGHQRSEDKGLPVQDPGFAVKRETSNIDMRVDITASACTRASTLAPGERGAVHCGTSYATPMVTGIVAAMLSINPRLQPEQVRMLLRRSAMTIGENYDFEPVDGDDLTAPIIPSERGYDLHDKDIGRSARLDMQKALELAVQSRDRVR</sequence>
<feature type="region of interest" description="Disordered" evidence="6">
    <location>
        <begin position="211"/>
        <end position="239"/>
    </location>
</feature>
<dbReference type="AlphaFoldDB" id="A0A553GUP1"/>
<dbReference type="InterPro" id="IPR000209">
    <property type="entry name" value="Peptidase_S8/S53_dom"/>
</dbReference>
<dbReference type="OrthoDB" id="6129453at2"/>
<dbReference type="InterPro" id="IPR015500">
    <property type="entry name" value="Peptidase_S8_subtilisin-rel"/>
</dbReference>
<dbReference type="EMBL" id="VJOY01000018">
    <property type="protein sequence ID" value="TRX73217.1"/>
    <property type="molecule type" value="Genomic_DNA"/>
</dbReference>
<comment type="similarity">
    <text evidence="1 5">Belongs to the peptidase S8 family.</text>
</comment>
<evidence type="ECO:0000313" key="9">
    <source>
        <dbReference type="EMBL" id="TRX73217.1"/>
    </source>
</evidence>
<keyword evidence="10" id="KW-1185">Reference proteome</keyword>
<evidence type="ECO:0000256" key="7">
    <source>
        <dbReference type="SAM" id="SignalP"/>
    </source>
</evidence>
<evidence type="ECO:0000256" key="2">
    <source>
        <dbReference type="ARBA" id="ARBA00022670"/>
    </source>
</evidence>
<comment type="caution">
    <text evidence="9">The sequence shown here is derived from an EMBL/GenBank/DDBJ whole genome shotgun (WGS) entry which is preliminary data.</text>
</comment>
<organism evidence="9 10">
    <name type="scientific">Pseudomonas mangiferae</name>
    <dbReference type="NCBI Taxonomy" id="2593654"/>
    <lineage>
        <taxon>Bacteria</taxon>
        <taxon>Pseudomonadati</taxon>
        <taxon>Pseudomonadota</taxon>
        <taxon>Gammaproteobacteria</taxon>
        <taxon>Pseudomonadales</taxon>
        <taxon>Pseudomonadaceae</taxon>
        <taxon>Pseudomonas</taxon>
    </lineage>
</organism>
<dbReference type="SUPFAM" id="SSF52743">
    <property type="entry name" value="Subtilisin-like"/>
    <property type="match status" value="1"/>
</dbReference>